<dbReference type="AlphaFoldDB" id="A0A0L6UTX3"/>
<dbReference type="InterPro" id="IPR001623">
    <property type="entry name" value="DnaJ_domain"/>
</dbReference>
<keyword evidence="1" id="KW-0143">Chaperone</keyword>
<feature type="compositionally biased region" description="Low complexity" evidence="2">
    <location>
        <begin position="322"/>
        <end position="338"/>
    </location>
</feature>
<feature type="region of interest" description="Disordered" evidence="2">
    <location>
        <begin position="272"/>
        <end position="303"/>
    </location>
</feature>
<dbReference type="PANTHER" id="PTHR44145:SF3">
    <property type="entry name" value="DNAJ HOMOLOG SUBFAMILY A MEMBER 3, MITOCHONDRIAL"/>
    <property type="match status" value="1"/>
</dbReference>
<evidence type="ECO:0000259" key="3">
    <source>
        <dbReference type="PROSITE" id="PS50076"/>
    </source>
</evidence>
<evidence type="ECO:0000256" key="1">
    <source>
        <dbReference type="ARBA" id="ARBA00023186"/>
    </source>
</evidence>
<dbReference type="PANTHER" id="PTHR44145">
    <property type="entry name" value="DNAJ HOMOLOG SUBFAMILY A MEMBER 3, MITOCHONDRIAL"/>
    <property type="match status" value="1"/>
</dbReference>
<sequence>MKPKDLLSRLSCKIQTEYNTLKSMVNSVHYTCQEKLPQLPEVEVQHAPAKAIQTPPIIQKPSFSTNFIHQSWLKWQYSLWPGKITGYEVSAFAGVLLNLRRNYVHGRIPQPSSRSKAPADLLVSSALASPSPPALAVASITIIGLLGSIRSVSFCVLPSLPLSAKKAPRPDRLKLISMRFSFPRAFIFRPLWMSPSLSRTHHPDMNPSGASSAEQFKKISEAYSVLSDPEQRKRYDQTLIPSGMNGGSDMGTTYAGMAGNYGTRNAERRANANYAWSTRGTRTGLRGDPRGRRDPLKSAQKAGDFSASLDRFERLARRRKPASASSSPLSAHSDPWSSLNHSTASNHPRKKVSPAQQAAQMALMLSLIFWIGSKLSF</sequence>
<proteinExistence type="predicted"/>
<dbReference type="InterPro" id="IPR036869">
    <property type="entry name" value="J_dom_sf"/>
</dbReference>
<feature type="region of interest" description="Disordered" evidence="2">
    <location>
        <begin position="316"/>
        <end position="354"/>
    </location>
</feature>
<dbReference type="EMBL" id="LAVV01008768">
    <property type="protein sequence ID" value="KNZ51988.1"/>
    <property type="molecule type" value="Genomic_DNA"/>
</dbReference>
<evidence type="ECO:0000313" key="5">
    <source>
        <dbReference type="Proteomes" id="UP000037035"/>
    </source>
</evidence>
<evidence type="ECO:0000313" key="4">
    <source>
        <dbReference type="EMBL" id="KNZ51988.1"/>
    </source>
</evidence>
<reference evidence="4 5" key="1">
    <citation type="submission" date="2015-08" db="EMBL/GenBank/DDBJ databases">
        <title>Next Generation Sequencing and Analysis of the Genome of Puccinia sorghi L Schw, the Causal Agent of Maize Common Rust.</title>
        <authorList>
            <person name="Rochi L."/>
            <person name="Burguener G."/>
            <person name="Darino M."/>
            <person name="Turjanski A."/>
            <person name="Kreff E."/>
            <person name="Dieguez M.J."/>
            <person name="Sacco F."/>
        </authorList>
    </citation>
    <scope>NUCLEOTIDE SEQUENCE [LARGE SCALE GENOMIC DNA]</scope>
    <source>
        <strain evidence="4 5">RO10H11247</strain>
    </source>
</reference>
<name>A0A0L6UTX3_9BASI</name>
<evidence type="ECO:0000256" key="2">
    <source>
        <dbReference type="SAM" id="MobiDB-lite"/>
    </source>
</evidence>
<dbReference type="Pfam" id="PF00226">
    <property type="entry name" value="DnaJ"/>
    <property type="match status" value="1"/>
</dbReference>
<dbReference type="PROSITE" id="PS50076">
    <property type="entry name" value="DNAJ_2"/>
    <property type="match status" value="1"/>
</dbReference>
<dbReference type="Gene3D" id="1.10.287.110">
    <property type="entry name" value="DnaJ domain"/>
    <property type="match status" value="1"/>
</dbReference>
<organism evidence="4 5">
    <name type="scientific">Puccinia sorghi</name>
    <dbReference type="NCBI Taxonomy" id="27349"/>
    <lineage>
        <taxon>Eukaryota</taxon>
        <taxon>Fungi</taxon>
        <taxon>Dikarya</taxon>
        <taxon>Basidiomycota</taxon>
        <taxon>Pucciniomycotina</taxon>
        <taxon>Pucciniomycetes</taxon>
        <taxon>Pucciniales</taxon>
        <taxon>Pucciniaceae</taxon>
        <taxon>Puccinia</taxon>
    </lineage>
</organism>
<dbReference type="InterPro" id="IPR018253">
    <property type="entry name" value="DnaJ_domain_CS"/>
</dbReference>
<dbReference type="PROSITE" id="PS00636">
    <property type="entry name" value="DNAJ_1"/>
    <property type="match status" value="1"/>
</dbReference>
<keyword evidence="5" id="KW-1185">Reference proteome</keyword>
<comment type="caution">
    <text evidence="4">The sequence shown here is derived from an EMBL/GenBank/DDBJ whole genome shotgun (WGS) entry which is preliminary data.</text>
</comment>
<dbReference type="Proteomes" id="UP000037035">
    <property type="component" value="Unassembled WGS sequence"/>
</dbReference>
<dbReference type="SUPFAM" id="SSF46565">
    <property type="entry name" value="Chaperone J-domain"/>
    <property type="match status" value="1"/>
</dbReference>
<feature type="compositionally biased region" description="Basic and acidic residues" evidence="2">
    <location>
        <begin position="285"/>
        <end position="296"/>
    </location>
</feature>
<dbReference type="VEuPathDB" id="FungiDB:VP01_373g4"/>
<dbReference type="CDD" id="cd06257">
    <property type="entry name" value="DnaJ"/>
    <property type="match status" value="1"/>
</dbReference>
<dbReference type="PRINTS" id="PR00625">
    <property type="entry name" value="JDOMAIN"/>
</dbReference>
<dbReference type="OrthoDB" id="2500501at2759"/>
<feature type="domain" description="J" evidence="3">
    <location>
        <begin position="155"/>
        <end position="239"/>
    </location>
</feature>
<protein>
    <recommendedName>
        <fullName evidence="3">J domain-containing protein</fullName>
    </recommendedName>
</protein>
<dbReference type="InterPro" id="IPR051938">
    <property type="entry name" value="Apopto_cytoskel_mod"/>
</dbReference>
<dbReference type="STRING" id="27349.A0A0L6UTX3"/>
<gene>
    <name evidence="4" type="ORF">VP01_373g4</name>
</gene>
<accession>A0A0L6UTX3</accession>